<dbReference type="Gene3D" id="2.40.10.120">
    <property type="match status" value="1"/>
</dbReference>
<reference evidence="2 3" key="1">
    <citation type="submission" date="2016-10" db="EMBL/GenBank/DDBJ databases">
        <authorList>
            <person name="de Groot N.N."/>
        </authorList>
    </citation>
    <scope>NUCLEOTIDE SEQUENCE [LARGE SCALE GENOMIC DNA]</scope>
    <source>
        <strain evidence="2 3">DSM 22220</strain>
    </source>
</reference>
<organism evidence="2 3">
    <name type="scientific">Paracoccus isoporae</name>
    <dbReference type="NCBI Taxonomy" id="591205"/>
    <lineage>
        <taxon>Bacteria</taxon>
        <taxon>Pseudomonadati</taxon>
        <taxon>Pseudomonadota</taxon>
        <taxon>Alphaproteobacteria</taxon>
        <taxon>Rhodobacterales</taxon>
        <taxon>Paracoccaceae</taxon>
        <taxon>Paracoccus</taxon>
    </lineage>
</organism>
<dbReference type="SUPFAM" id="SSF50494">
    <property type="entry name" value="Trypsin-like serine proteases"/>
    <property type="match status" value="1"/>
</dbReference>
<dbReference type="Proteomes" id="UP000199344">
    <property type="component" value="Unassembled WGS sequence"/>
</dbReference>
<keyword evidence="3" id="KW-1185">Reference proteome</keyword>
<evidence type="ECO:0000313" key="3">
    <source>
        <dbReference type="Proteomes" id="UP000199344"/>
    </source>
</evidence>
<dbReference type="RefSeq" id="WP_090523610.1">
    <property type="nucleotide sequence ID" value="NZ_FNAH01000005.1"/>
</dbReference>
<proteinExistence type="predicted"/>
<keyword evidence="1" id="KW-0732">Signal</keyword>
<evidence type="ECO:0000256" key="1">
    <source>
        <dbReference type="SAM" id="SignalP"/>
    </source>
</evidence>
<sequence>MRRGLAALALVALTGLPAAAQTLAQRPSPKIVQDALTQVGQVIASDCPDSSSRTGTAFVWPDAESAVTARHVVAGCGSIRVQFPNGPVLAARADRKLAERDLLILRLTDSSGRDPVRLSAALPVPHTQVAVVGYALGAPTPDDKLLTLSAANDADGAQLRDMLPSGIRQEIERSGPWSLDTAILRLDGNMVSGHSGAPLFAPDGSVAAIGAGGLQDGASGIVWAVQARYLLDNAAWQTIPDRQLPDPASAYSFSYQAPQQDVPTVACGDFSLKRQSIASLAELRQSTDDPAGLEKILFAVMPDPAMADAFRFDVWVDLQSGATIPVPSGAELMPGPVGCWAVVSPSISMNIVTRHLPSLPENQRQWEIQSFSQNFEASFAVQFPQGLPVDPMFTYMAPIGRPDGFMVNRKGFGTPQWVGPDVVAMNYVFLSHVLRGPDYAGVSAVRTTVVAAEAAQNCQFGVVEACRSLDPNSDWARAALAVHLTTMPPI</sequence>
<feature type="signal peptide" evidence="1">
    <location>
        <begin position="1"/>
        <end position="20"/>
    </location>
</feature>
<dbReference type="Pfam" id="PF13365">
    <property type="entry name" value="Trypsin_2"/>
    <property type="match status" value="1"/>
</dbReference>
<dbReference type="InterPro" id="IPR009003">
    <property type="entry name" value="Peptidase_S1_PA"/>
</dbReference>
<name>A0A1G7BV21_9RHOB</name>
<accession>A0A1G7BV21</accession>
<feature type="chain" id="PRO_5011534628" evidence="1">
    <location>
        <begin position="21"/>
        <end position="490"/>
    </location>
</feature>
<evidence type="ECO:0000313" key="2">
    <source>
        <dbReference type="EMBL" id="SDE30847.1"/>
    </source>
</evidence>
<gene>
    <name evidence="2" type="ORF">SAMN05421538_105213</name>
</gene>
<dbReference type="STRING" id="591205.SAMN05421538_105213"/>
<dbReference type="OrthoDB" id="9758917at2"/>
<dbReference type="EMBL" id="FNAH01000005">
    <property type="protein sequence ID" value="SDE30847.1"/>
    <property type="molecule type" value="Genomic_DNA"/>
</dbReference>
<dbReference type="AlphaFoldDB" id="A0A1G7BV21"/>
<protein>
    <submittedName>
        <fullName evidence="2">Trypsin-like peptidase domain-containing protein</fullName>
    </submittedName>
</protein>